<dbReference type="GeneTree" id="ENSGT01040000244132"/>
<evidence type="ECO:0000313" key="3">
    <source>
        <dbReference type="Proteomes" id="UP000001645"/>
    </source>
</evidence>
<evidence type="ECO:0000256" key="1">
    <source>
        <dbReference type="SAM" id="MobiDB-lite"/>
    </source>
</evidence>
<protein>
    <submittedName>
        <fullName evidence="2">Uncharacterized protein</fullName>
    </submittedName>
</protein>
<feature type="region of interest" description="Disordered" evidence="1">
    <location>
        <begin position="35"/>
        <end position="54"/>
    </location>
</feature>
<proteinExistence type="predicted"/>
<evidence type="ECO:0000313" key="2">
    <source>
        <dbReference type="Ensembl" id="ENSMGAP00000030421.1"/>
    </source>
</evidence>
<feature type="compositionally biased region" description="Gly residues" evidence="1">
    <location>
        <begin position="37"/>
        <end position="50"/>
    </location>
</feature>
<sequence>MEAQELFRRLGAGARFDVRRFGRDARRFGVRSYRRGGWAGSGVTGPGGAGETRSHVPLCHPHVVAHAALGPRAPGPMCLPGHAGTPRPRGSLNGTGFVGTGRGCGGPGQDGGGQEPGIFSL</sequence>
<name>A0A803YF74_MELGA</name>
<dbReference type="Proteomes" id="UP000001645">
    <property type="component" value="Chromosome 21"/>
</dbReference>
<feature type="compositionally biased region" description="Gly residues" evidence="1">
    <location>
        <begin position="96"/>
        <end position="115"/>
    </location>
</feature>
<feature type="region of interest" description="Disordered" evidence="1">
    <location>
        <begin position="78"/>
        <end position="121"/>
    </location>
</feature>
<reference evidence="2 3" key="1">
    <citation type="journal article" date="2010" name="PLoS Biol.">
        <title>Multi-platform next-generation sequencing of the domestic turkey (Meleagris gallopavo): genome assembly and analysis.</title>
        <authorList>
            <person name="Dalloul R.A."/>
            <person name="Long J.A."/>
            <person name="Zimin A.V."/>
            <person name="Aslam L."/>
            <person name="Beal K."/>
            <person name="Blomberg L.A."/>
            <person name="Bouffard P."/>
            <person name="Burt D.W."/>
            <person name="Crasta O."/>
            <person name="Crooijmans R.P."/>
            <person name="Cooper K."/>
            <person name="Coulombe R.A."/>
            <person name="De S."/>
            <person name="Delany M.E."/>
            <person name="Dodgson J.B."/>
            <person name="Dong J.J."/>
            <person name="Evans C."/>
            <person name="Frederickson K.M."/>
            <person name="Flicek P."/>
            <person name="Florea L."/>
            <person name="Folkerts O."/>
            <person name="Groenen M.A."/>
            <person name="Harkins T.T."/>
            <person name="Herrero J."/>
            <person name="Hoffmann S."/>
            <person name="Megens H.J."/>
            <person name="Jiang A."/>
            <person name="de Jong P."/>
            <person name="Kaiser P."/>
            <person name="Kim H."/>
            <person name="Kim K.W."/>
            <person name="Kim S."/>
            <person name="Langenberger D."/>
            <person name="Lee M.K."/>
            <person name="Lee T."/>
            <person name="Mane S."/>
            <person name="Marcais G."/>
            <person name="Marz M."/>
            <person name="McElroy A.P."/>
            <person name="Modise T."/>
            <person name="Nefedov M."/>
            <person name="Notredame C."/>
            <person name="Paton I.R."/>
            <person name="Payne W.S."/>
            <person name="Pertea G."/>
            <person name="Prickett D."/>
            <person name="Puiu D."/>
            <person name="Qioa D."/>
            <person name="Raineri E."/>
            <person name="Ruffier M."/>
            <person name="Salzberg S.L."/>
            <person name="Schatz M.C."/>
            <person name="Scheuring C."/>
            <person name="Schmidt C.J."/>
            <person name="Schroeder S."/>
            <person name="Searle S.M."/>
            <person name="Smith E.J."/>
            <person name="Smith J."/>
            <person name="Sonstegard T.S."/>
            <person name="Stadler P.F."/>
            <person name="Tafer H."/>
            <person name="Tu Z.J."/>
            <person name="Van Tassell C.P."/>
            <person name="Vilella A.J."/>
            <person name="Williams K.P."/>
            <person name="Yorke J.A."/>
            <person name="Zhang L."/>
            <person name="Zhang H.B."/>
            <person name="Zhang X."/>
            <person name="Zhang Y."/>
            <person name="Reed K.M."/>
        </authorList>
    </citation>
    <scope>NUCLEOTIDE SEQUENCE [LARGE SCALE GENOMIC DNA]</scope>
</reference>
<dbReference type="Ensembl" id="ENSMGAT00000025093.1">
    <property type="protein sequence ID" value="ENSMGAP00000030421.1"/>
    <property type="gene ID" value="ENSMGAG00000019090.1"/>
</dbReference>
<organism evidence="2 3">
    <name type="scientific">Meleagris gallopavo</name>
    <name type="common">Wild turkey</name>
    <dbReference type="NCBI Taxonomy" id="9103"/>
    <lineage>
        <taxon>Eukaryota</taxon>
        <taxon>Metazoa</taxon>
        <taxon>Chordata</taxon>
        <taxon>Craniata</taxon>
        <taxon>Vertebrata</taxon>
        <taxon>Euteleostomi</taxon>
        <taxon>Archelosauria</taxon>
        <taxon>Archosauria</taxon>
        <taxon>Dinosauria</taxon>
        <taxon>Saurischia</taxon>
        <taxon>Theropoda</taxon>
        <taxon>Coelurosauria</taxon>
        <taxon>Aves</taxon>
        <taxon>Neognathae</taxon>
        <taxon>Galloanserae</taxon>
        <taxon>Galliformes</taxon>
        <taxon>Phasianidae</taxon>
        <taxon>Meleagridinae</taxon>
        <taxon>Meleagris</taxon>
    </lineage>
</organism>
<accession>A0A803YF74</accession>
<dbReference type="InParanoid" id="A0A803YF74"/>
<dbReference type="AlphaFoldDB" id="A0A803YF74"/>
<reference evidence="2" key="2">
    <citation type="submission" date="2025-08" db="UniProtKB">
        <authorList>
            <consortium name="Ensembl"/>
        </authorList>
    </citation>
    <scope>IDENTIFICATION</scope>
</reference>
<keyword evidence="3" id="KW-1185">Reference proteome</keyword>
<reference evidence="2" key="3">
    <citation type="submission" date="2025-09" db="UniProtKB">
        <authorList>
            <consortium name="Ensembl"/>
        </authorList>
    </citation>
    <scope>IDENTIFICATION</scope>
</reference>